<dbReference type="InterPro" id="IPR013088">
    <property type="entry name" value="Znf_NHR/GATA"/>
</dbReference>
<dbReference type="HAMAP" id="MF_00649">
    <property type="entry name" value="DNA_gyrase_inhibitor_YacG"/>
    <property type="match status" value="1"/>
</dbReference>
<dbReference type="Pfam" id="PF03884">
    <property type="entry name" value="YacG"/>
    <property type="match status" value="1"/>
</dbReference>
<comment type="caution">
    <text evidence="4">The sequence shown here is derived from an EMBL/GenBank/DDBJ whole genome shotgun (WGS) entry which is preliminary data.</text>
</comment>
<organism evidence="4 5">
    <name type="scientific">Candidatus Micropelagius thuwalensis</name>
    <dbReference type="NCBI Taxonomy" id="1397666"/>
    <lineage>
        <taxon>Bacteria</taxon>
        <taxon>Pseudomonadati</taxon>
        <taxon>Pseudomonadota</taxon>
        <taxon>Alphaproteobacteria</taxon>
        <taxon>PS1 clade</taxon>
        <taxon>Candidatus Micropelagius</taxon>
    </lineage>
</organism>
<dbReference type="RefSeq" id="WP_021777846.1">
    <property type="nucleotide sequence ID" value="NZ_AWXE01000004.1"/>
</dbReference>
<keyword evidence="2 3" id="KW-0862">Zinc</keyword>
<dbReference type="PANTHER" id="PTHR36150">
    <property type="entry name" value="DNA GYRASE INHIBITOR YACG"/>
    <property type="match status" value="1"/>
</dbReference>
<dbReference type="GO" id="GO:0006355">
    <property type="term" value="P:regulation of DNA-templated transcription"/>
    <property type="evidence" value="ECO:0007669"/>
    <property type="project" value="InterPro"/>
</dbReference>
<evidence type="ECO:0000256" key="1">
    <source>
        <dbReference type="ARBA" id="ARBA00022723"/>
    </source>
</evidence>
<evidence type="ECO:0000256" key="3">
    <source>
        <dbReference type="HAMAP-Rule" id="MF_00649"/>
    </source>
</evidence>
<dbReference type="STRING" id="1397666.RS24_01904"/>
<name>U2WTJ4_9PROT</name>
<evidence type="ECO:0000313" key="5">
    <source>
        <dbReference type="Proteomes" id="UP000016762"/>
    </source>
</evidence>
<reference evidence="4 5" key="1">
    <citation type="journal article" date="2014" name="FEMS Microbiol. Ecol.">
        <title>Genomic differentiation among two strains of the PS1 clade isolated from geographically separated marine habitats.</title>
        <authorList>
            <person name="Jimenez-Infante F."/>
            <person name="Ngugi D.K."/>
            <person name="Alam I."/>
            <person name="Rashid M."/>
            <person name="Baalawi W."/>
            <person name="Kamau A.A."/>
            <person name="Bajic V.B."/>
            <person name="Stingl U."/>
        </authorList>
    </citation>
    <scope>NUCLEOTIDE SEQUENCE [LARGE SCALE GENOMIC DNA]</scope>
    <source>
        <strain evidence="4 5">RS24</strain>
    </source>
</reference>
<protein>
    <recommendedName>
        <fullName evidence="3">DNA gyrase inhibitor YacG</fullName>
    </recommendedName>
</protein>
<comment type="function">
    <text evidence="3">Inhibits all the catalytic activities of DNA gyrase by preventing its interaction with DNA. Acts by binding directly to the C-terminal domain of GyrB, which probably disrupts DNA binding by the gyrase.</text>
</comment>
<dbReference type="GO" id="GO:0008270">
    <property type="term" value="F:zinc ion binding"/>
    <property type="evidence" value="ECO:0007669"/>
    <property type="project" value="UniProtKB-UniRule"/>
</dbReference>
<dbReference type="GO" id="GO:0008657">
    <property type="term" value="F:DNA topoisomerase type II (double strand cut, ATP-hydrolyzing) inhibitor activity"/>
    <property type="evidence" value="ECO:0007669"/>
    <property type="project" value="UniProtKB-UniRule"/>
</dbReference>
<dbReference type="Gene3D" id="3.30.50.10">
    <property type="entry name" value="Erythroid Transcription Factor GATA-1, subunit A"/>
    <property type="match status" value="1"/>
</dbReference>
<gene>
    <name evidence="4" type="primary">gloB</name>
    <name evidence="3" type="synonym">yacG</name>
    <name evidence="4" type="ORF">RS24_01904</name>
</gene>
<evidence type="ECO:0000256" key="2">
    <source>
        <dbReference type="ARBA" id="ARBA00022833"/>
    </source>
</evidence>
<dbReference type="OrthoDB" id="9809663at2"/>
<feature type="binding site" evidence="3">
    <location>
        <position position="11"/>
    </location>
    <ligand>
        <name>Zn(2+)</name>
        <dbReference type="ChEBI" id="CHEBI:29105"/>
    </ligand>
</feature>
<keyword evidence="4" id="KW-0378">Hydrolase</keyword>
<sequence length="66" mass="7544">MTESTNKPVTCPICKENYSVQSFKPFCSERCANVDLHRWLGGHYSVPAIEPPDHFSDDEDTFSEIH</sequence>
<feature type="binding site" evidence="3">
    <location>
        <position position="27"/>
    </location>
    <ligand>
        <name>Zn(2+)</name>
        <dbReference type="ChEBI" id="CHEBI:29105"/>
    </ligand>
</feature>
<proteinExistence type="inferred from homology"/>
<feature type="binding site" evidence="3">
    <location>
        <position position="31"/>
    </location>
    <ligand>
        <name>Zn(2+)</name>
        <dbReference type="ChEBI" id="CHEBI:29105"/>
    </ligand>
</feature>
<comment type="similarity">
    <text evidence="3">Belongs to the DNA gyrase inhibitor YacG family.</text>
</comment>
<dbReference type="eggNOG" id="COG3024">
    <property type="taxonomic scope" value="Bacteria"/>
</dbReference>
<keyword evidence="5" id="KW-1185">Reference proteome</keyword>
<dbReference type="Proteomes" id="UP000016762">
    <property type="component" value="Unassembled WGS sequence"/>
</dbReference>
<dbReference type="InterPro" id="IPR005584">
    <property type="entry name" value="DNA_gyrase_inhibitor_YacG"/>
</dbReference>
<dbReference type="EMBL" id="AWXE01000004">
    <property type="protein sequence ID" value="ERL46870.1"/>
    <property type="molecule type" value="Genomic_DNA"/>
</dbReference>
<dbReference type="AlphaFoldDB" id="U2WTJ4"/>
<keyword evidence="1 3" id="KW-0479">Metal-binding</keyword>
<accession>U2WTJ4</accession>
<comment type="subunit">
    <text evidence="3">Interacts with GyrB.</text>
</comment>
<dbReference type="SUPFAM" id="SSF57716">
    <property type="entry name" value="Glucocorticoid receptor-like (DNA-binding domain)"/>
    <property type="match status" value="1"/>
</dbReference>
<feature type="binding site" evidence="3">
    <location>
        <position position="14"/>
    </location>
    <ligand>
        <name>Zn(2+)</name>
        <dbReference type="ChEBI" id="CHEBI:29105"/>
    </ligand>
</feature>
<dbReference type="PANTHER" id="PTHR36150:SF1">
    <property type="entry name" value="DNA GYRASE INHIBITOR YACG"/>
    <property type="match status" value="1"/>
</dbReference>
<evidence type="ECO:0000313" key="4">
    <source>
        <dbReference type="EMBL" id="ERL46870.1"/>
    </source>
</evidence>
<dbReference type="GO" id="GO:0016787">
    <property type="term" value="F:hydrolase activity"/>
    <property type="evidence" value="ECO:0007669"/>
    <property type="project" value="UniProtKB-KW"/>
</dbReference>
<comment type="cofactor">
    <cofactor evidence="3">
        <name>Zn(2+)</name>
        <dbReference type="ChEBI" id="CHEBI:29105"/>
    </cofactor>
    <text evidence="3">Binds 1 zinc ion.</text>
</comment>